<dbReference type="Proteomes" id="UP001473302">
    <property type="component" value="Unassembled WGS sequence"/>
</dbReference>
<evidence type="ECO:0000313" key="2">
    <source>
        <dbReference type="EMBL" id="GAA5817654.1"/>
    </source>
</evidence>
<evidence type="ECO:0000313" key="3">
    <source>
        <dbReference type="Proteomes" id="UP001473302"/>
    </source>
</evidence>
<feature type="compositionally biased region" description="Acidic residues" evidence="1">
    <location>
        <begin position="89"/>
        <end position="105"/>
    </location>
</feature>
<accession>A0ABP9ZEW5</accession>
<feature type="compositionally biased region" description="Polar residues" evidence="1">
    <location>
        <begin position="1"/>
        <end position="21"/>
    </location>
</feature>
<gene>
    <name evidence="2" type="ORF">MFLAVUS_011205</name>
</gene>
<dbReference type="EMBL" id="BAABUK010000046">
    <property type="protein sequence ID" value="GAA5817654.1"/>
    <property type="molecule type" value="Genomic_DNA"/>
</dbReference>
<keyword evidence="3" id="KW-1185">Reference proteome</keyword>
<name>A0ABP9ZEW5_9FUNG</name>
<proteinExistence type="predicted"/>
<comment type="caution">
    <text evidence="2">The sequence shown here is derived from an EMBL/GenBank/DDBJ whole genome shotgun (WGS) entry which is preliminary data.</text>
</comment>
<feature type="compositionally biased region" description="Basic and acidic residues" evidence="1">
    <location>
        <begin position="61"/>
        <end position="72"/>
    </location>
</feature>
<feature type="region of interest" description="Disordered" evidence="1">
    <location>
        <begin position="1"/>
        <end position="37"/>
    </location>
</feature>
<reference evidence="2 3" key="1">
    <citation type="submission" date="2024-04" db="EMBL/GenBank/DDBJ databases">
        <title>genome sequences of Mucor flavus KT1a and Helicostylum pulchrum KT1b strains isolated from the surface of a dry-aged beef.</title>
        <authorList>
            <person name="Toyotome T."/>
            <person name="Hosono M."/>
            <person name="Torimaru M."/>
            <person name="Fukuda K."/>
            <person name="Mikami N."/>
        </authorList>
    </citation>
    <scope>NUCLEOTIDE SEQUENCE [LARGE SCALE GENOMIC DNA]</scope>
    <source>
        <strain evidence="2 3">KT1a</strain>
    </source>
</reference>
<sequence>MSINQTIFPRQENDPFNSQVTDSEEPSMLWPTSTPLPRWQLLTDQEQKDRDSVLRKLESKLKKLDKKKERPEPNYTDQIIPDSSYQFESESEQDEDDCNPVDEEADGLPLLWKSRYIDLDGVPKKTEDQYNTKWSMFTCCCH</sequence>
<evidence type="ECO:0000256" key="1">
    <source>
        <dbReference type="SAM" id="MobiDB-lite"/>
    </source>
</evidence>
<organism evidence="2 3">
    <name type="scientific">Mucor flavus</name>
    <dbReference type="NCBI Taxonomy" id="439312"/>
    <lineage>
        <taxon>Eukaryota</taxon>
        <taxon>Fungi</taxon>
        <taxon>Fungi incertae sedis</taxon>
        <taxon>Mucoromycota</taxon>
        <taxon>Mucoromycotina</taxon>
        <taxon>Mucoromycetes</taxon>
        <taxon>Mucorales</taxon>
        <taxon>Mucorineae</taxon>
        <taxon>Mucoraceae</taxon>
        <taxon>Mucor</taxon>
    </lineage>
</organism>
<protein>
    <submittedName>
        <fullName evidence="2">Uncharacterized protein</fullName>
    </submittedName>
</protein>
<feature type="region of interest" description="Disordered" evidence="1">
    <location>
        <begin position="61"/>
        <end position="105"/>
    </location>
</feature>